<keyword evidence="3" id="KW-0812">Transmembrane</keyword>
<evidence type="ECO:0000256" key="5">
    <source>
        <dbReference type="ARBA" id="ARBA00023136"/>
    </source>
</evidence>
<evidence type="ECO:0000313" key="7">
    <source>
        <dbReference type="Proteomes" id="UP001055439"/>
    </source>
</evidence>
<dbReference type="InterPro" id="IPR007770">
    <property type="entry name" value="DMP"/>
</dbReference>
<comment type="similarity">
    <text evidence="2">Belongs to the plant DMP1 protein family.</text>
</comment>
<gene>
    <name evidence="6" type="ORF">MUK42_24402</name>
</gene>
<reference evidence="6" key="1">
    <citation type="submission" date="2022-05" db="EMBL/GenBank/DDBJ databases">
        <title>The Musa troglodytarum L. genome provides insights into the mechanism of non-climacteric behaviour and enrichment of carotenoids.</title>
        <authorList>
            <person name="Wang J."/>
        </authorList>
    </citation>
    <scope>NUCLEOTIDE SEQUENCE</scope>
    <source>
        <tissue evidence="6">Leaf</tissue>
    </source>
</reference>
<sequence>MATLRGIWAFNGRRKGQQEPATYRLTWSDPFHASLSLVAFLTLARLHDDVTRCYHIDMPRKVTNTVPPVIGFPFSDLFVVFPSRRRGTGYPLLPQGDAVYLRS</sequence>
<accession>A0A9E7GDA4</accession>
<name>A0A9E7GDA4_9LILI</name>
<dbReference type="PANTHER" id="PTHR31621">
    <property type="entry name" value="PROTEIN DMP3"/>
    <property type="match status" value="1"/>
</dbReference>
<evidence type="ECO:0000256" key="2">
    <source>
        <dbReference type="ARBA" id="ARBA00008707"/>
    </source>
</evidence>
<protein>
    <submittedName>
        <fullName evidence="6">Uncharacterized protein</fullName>
    </submittedName>
</protein>
<evidence type="ECO:0000256" key="1">
    <source>
        <dbReference type="ARBA" id="ARBA00004141"/>
    </source>
</evidence>
<dbReference type="AlphaFoldDB" id="A0A9E7GDA4"/>
<evidence type="ECO:0000256" key="4">
    <source>
        <dbReference type="ARBA" id="ARBA00022989"/>
    </source>
</evidence>
<dbReference type="GO" id="GO:0005737">
    <property type="term" value="C:cytoplasm"/>
    <property type="evidence" value="ECO:0007669"/>
    <property type="project" value="UniProtKB-ARBA"/>
</dbReference>
<dbReference type="GO" id="GO:0016020">
    <property type="term" value="C:membrane"/>
    <property type="evidence" value="ECO:0007669"/>
    <property type="project" value="UniProtKB-SubCell"/>
</dbReference>
<dbReference type="Pfam" id="PF05078">
    <property type="entry name" value="DUF679"/>
    <property type="match status" value="1"/>
</dbReference>
<dbReference type="EMBL" id="CP097508">
    <property type="protein sequence ID" value="URE12986.1"/>
    <property type="molecule type" value="Genomic_DNA"/>
</dbReference>
<keyword evidence="5" id="KW-0472">Membrane</keyword>
<dbReference type="PANTHER" id="PTHR31621:SF37">
    <property type="entry name" value="OS01G0882400 PROTEIN"/>
    <property type="match status" value="1"/>
</dbReference>
<dbReference type="Proteomes" id="UP001055439">
    <property type="component" value="Chromosome 6"/>
</dbReference>
<organism evidence="6 7">
    <name type="scientific">Musa troglodytarum</name>
    <name type="common">fe'i banana</name>
    <dbReference type="NCBI Taxonomy" id="320322"/>
    <lineage>
        <taxon>Eukaryota</taxon>
        <taxon>Viridiplantae</taxon>
        <taxon>Streptophyta</taxon>
        <taxon>Embryophyta</taxon>
        <taxon>Tracheophyta</taxon>
        <taxon>Spermatophyta</taxon>
        <taxon>Magnoliopsida</taxon>
        <taxon>Liliopsida</taxon>
        <taxon>Zingiberales</taxon>
        <taxon>Musaceae</taxon>
        <taxon>Musa</taxon>
    </lineage>
</organism>
<dbReference type="OrthoDB" id="959867at2759"/>
<keyword evidence="7" id="KW-1185">Reference proteome</keyword>
<comment type="subcellular location">
    <subcellularLocation>
        <location evidence="1">Membrane</location>
        <topology evidence="1">Multi-pass membrane protein</topology>
    </subcellularLocation>
</comment>
<evidence type="ECO:0000313" key="6">
    <source>
        <dbReference type="EMBL" id="URE12986.1"/>
    </source>
</evidence>
<keyword evidence="4" id="KW-1133">Transmembrane helix</keyword>
<proteinExistence type="inferred from homology"/>
<evidence type="ECO:0000256" key="3">
    <source>
        <dbReference type="ARBA" id="ARBA00022692"/>
    </source>
</evidence>
<dbReference type="GO" id="GO:0010256">
    <property type="term" value="P:endomembrane system organization"/>
    <property type="evidence" value="ECO:0007669"/>
    <property type="project" value="TreeGrafter"/>
</dbReference>